<evidence type="ECO:0000313" key="12">
    <source>
        <dbReference type="EMBL" id="SDN30069.1"/>
    </source>
</evidence>
<dbReference type="Pfam" id="PF00117">
    <property type="entry name" value="GATase"/>
    <property type="match status" value="1"/>
</dbReference>
<evidence type="ECO:0000256" key="2">
    <source>
        <dbReference type="ARBA" id="ARBA00005153"/>
    </source>
</evidence>
<keyword evidence="6 9" id="KW-0658">Purine biosynthesis</keyword>
<dbReference type="GO" id="GO:0003921">
    <property type="term" value="F:GMP synthase activity"/>
    <property type="evidence" value="ECO:0007669"/>
    <property type="project" value="InterPro"/>
</dbReference>
<feature type="binding site" evidence="10">
    <location>
        <begin position="227"/>
        <end position="233"/>
    </location>
    <ligand>
        <name>ATP</name>
        <dbReference type="ChEBI" id="CHEBI:30616"/>
    </ligand>
</feature>
<proteinExistence type="inferred from homology"/>
<evidence type="ECO:0000256" key="3">
    <source>
        <dbReference type="ARBA" id="ARBA00022598"/>
    </source>
</evidence>
<evidence type="ECO:0000259" key="11">
    <source>
        <dbReference type="PROSITE" id="PS51553"/>
    </source>
</evidence>
<evidence type="ECO:0000256" key="4">
    <source>
        <dbReference type="ARBA" id="ARBA00022741"/>
    </source>
</evidence>
<reference evidence="12 13" key="1">
    <citation type="submission" date="2016-10" db="EMBL/GenBank/DDBJ databases">
        <authorList>
            <person name="de Groot N.N."/>
        </authorList>
    </citation>
    <scope>NUCLEOTIDE SEQUENCE [LARGE SCALE GENOMIC DNA]</scope>
    <source>
        <strain evidence="12 13">DSM 15269</strain>
    </source>
</reference>
<dbReference type="PANTHER" id="PTHR11922:SF2">
    <property type="entry name" value="GMP SYNTHASE [GLUTAMINE-HYDROLYZING]"/>
    <property type="match status" value="1"/>
</dbReference>
<dbReference type="HAMAP" id="MF_00344">
    <property type="entry name" value="GMP_synthase"/>
    <property type="match status" value="1"/>
</dbReference>
<evidence type="ECO:0000256" key="7">
    <source>
        <dbReference type="ARBA" id="ARBA00022840"/>
    </source>
</evidence>
<dbReference type="PRINTS" id="PR00097">
    <property type="entry name" value="ANTSNTHASEII"/>
</dbReference>
<dbReference type="Pfam" id="PF02540">
    <property type="entry name" value="NAD_synthase"/>
    <property type="match status" value="1"/>
</dbReference>
<evidence type="ECO:0000256" key="5">
    <source>
        <dbReference type="ARBA" id="ARBA00022749"/>
    </source>
</evidence>
<dbReference type="EC" id="6.3.5.2" evidence="9"/>
<keyword evidence="7 9" id="KW-0067">ATP-binding</keyword>
<dbReference type="InterPro" id="IPR001674">
    <property type="entry name" value="GMP_synth_C"/>
</dbReference>
<dbReference type="AlphaFoldDB" id="A0A1H0A8T6"/>
<dbReference type="NCBIfam" id="NF000848">
    <property type="entry name" value="PRK00074.1"/>
    <property type="match status" value="1"/>
</dbReference>
<comment type="subunit">
    <text evidence="9">Homodimer.</text>
</comment>
<dbReference type="Gene3D" id="3.40.50.620">
    <property type="entry name" value="HUPs"/>
    <property type="match status" value="1"/>
</dbReference>
<keyword evidence="3 9" id="KW-0436">Ligase</keyword>
<dbReference type="FunFam" id="3.40.50.880:FF:000001">
    <property type="entry name" value="GMP synthase [glutamine-hydrolyzing]"/>
    <property type="match status" value="1"/>
</dbReference>
<sequence length="516" mass="58160">MFKGDKVIILDFGSQYTQLIARRVREEGIYSEIHPCNLSLEAIKKLKPSAIILSGGPASVTAEDSPSIDPKIFEWGIPVLGICYGMQLMNKLLGGEVVPSSNREYGRSELELLQDSPLWSNIWPENKKFTVWMSHGDTVLNIPNDFEVLAKTESIDFAAIGNKEKKLYALQFHPEVVHTDFGKQIIANFLFKIANLTPSWSMSSFIENVVKDVKNKVGEDEVVCALSGGVDSTVVAVLLHKALGKRLHCIFVDNGLLRLNEGEEVVSYLQKHFDLNLHYVQAQDLFLNRLKGVEDPEKKRKIIGHTFIEVFEKEANKLKKVKWLAQGTLYPDVIESVSYKGPSAVIKSHHNVGGLPEKMNLKLIEPLRELFKDEVRKVGIELGLPDFIIWRHPFPGPGLAIRIIGEITPNRLDILRQADKIVQNELLASDWYRKVWQGFAVLLPLKTVGVMGDERTYEHVIALRVVDSIDAMTADWTRLPSELLAKISNRIINEVKGVNRVVFDISSKPPSTIEWE</sequence>
<dbReference type="SUPFAM" id="SSF52402">
    <property type="entry name" value="Adenine nucleotide alpha hydrolases-like"/>
    <property type="match status" value="1"/>
</dbReference>
<feature type="active site" description="Nucleophile" evidence="9">
    <location>
        <position position="83"/>
    </location>
</feature>
<evidence type="ECO:0000256" key="1">
    <source>
        <dbReference type="ARBA" id="ARBA00002332"/>
    </source>
</evidence>
<dbReference type="InterPro" id="IPR029062">
    <property type="entry name" value="Class_I_gatase-like"/>
</dbReference>
<dbReference type="InterPro" id="IPR004739">
    <property type="entry name" value="GMP_synth_GATase"/>
</dbReference>
<accession>A0A1H0A8T6</accession>
<feature type="domain" description="GMPS ATP-PPase" evidence="11">
    <location>
        <begin position="200"/>
        <end position="391"/>
    </location>
</feature>
<organism evidence="12 13">
    <name type="scientific">Desulfonauticus submarinus</name>
    <dbReference type="NCBI Taxonomy" id="206665"/>
    <lineage>
        <taxon>Bacteria</taxon>
        <taxon>Pseudomonadati</taxon>
        <taxon>Thermodesulfobacteriota</taxon>
        <taxon>Desulfovibrionia</taxon>
        <taxon>Desulfovibrionales</taxon>
        <taxon>Desulfonauticaceae</taxon>
        <taxon>Desulfonauticus</taxon>
    </lineage>
</organism>
<dbReference type="PRINTS" id="PR00096">
    <property type="entry name" value="GATASE"/>
</dbReference>
<comment type="catalytic activity">
    <reaction evidence="9">
        <text>XMP + L-glutamine + ATP + H2O = GMP + L-glutamate + AMP + diphosphate + 2 H(+)</text>
        <dbReference type="Rhea" id="RHEA:11680"/>
        <dbReference type="ChEBI" id="CHEBI:15377"/>
        <dbReference type="ChEBI" id="CHEBI:15378"/>
        <dbReference type="ChEBI" id="CHEBI:29985"/>
        <dbReference type="ChEBI" id="CHEBI:30616"/>
        <dbReference type="ChEBI" id="CHEBI:33019"/>
        <dbReference type="ChEBI" id="CHEBI:57464"/>
        <dbReference type="ChEBI" id="CHEBI:58115"/>
        <dbReference type="ChEBI" id="CHEBI:58359"/>
        <dbReference type="ChEBI" id="CHEBI:456215"/>
        <dbReference type="EC" id="6.3.5.2"/>
    </reaction>
</comment>
<dbReference type="PROSITE" id="PS51553">
    <property type="entry name" value="GMPS_ATP_PPASE"/>
    <property type="match status" value="1"/>
</dbReference>
<dbReference type="SUPFAM" id="SSF52317">
    <property type="entry name" value="Class I glutamine amidotransferase-like"/>
    <property type="match status" value="1"/>
</dbReference>
<name>A0A1H0A8T6_9BACT</name>
<dbReference type="Proteomes" id="UP000199602">
    <property type="component" value="Unassembled WGS sequence"/>
</dbReference>
<dbReference type="InterPro" id="IPR022310">
    <property type="entry name" value="NAD/GMP_synthase"/>
</dbReference>
<dbReference type="NCBIfam" id="TIGR00884">
    <property type="entry name" value="guaA_Cterm"/>
    <property type="match status" value="1"/>
</dbReference>
<evidence type="ECO:0000256" key="10">
    <source>
        <dbReference type="PROSITE-ProRule" id="PRU00886"/>
    </source>
</evidence>
<evidence type="ECO:0000256" key="9">
    <source>
        <dbReference type="HAMAP-Rule" id="MF_00344"/>
    </source>
</evidence>
<dbReference type="CDD" id="cd01742">
    <property type="entry name" value="GATase1_GMP_Synthase"/>
    <property type="match status" value="1"/>
</dbReference>
<dbReference type="STRING" id="206665.SAMN04488516_101327"/>
<feature type="active site" evidence="9">
    <location>
        <position position="173"/>
    </location>
</feature>
<protein>
    <recommendedName>
        <fullName evidence="9">GMP synthase [glutamine-hydrolyzing]</fullName>
        <ecNumber evidence="9">6.3.5.2</ecNumber>
    </recommendedName>
    <alternativeName>
        <fullName evidence="9">GMP synthetase</fullName>
    </alternativeName>
    <alternativeName>
        <fullName evidence="9">Glutamine amidotransferase</fullName>
    </alternativeName>
</protein>
<dbReference type="OrthoDB" id="9802219at2"/>
<gene>
    <name evidence="9" type="primary">guaA</name>
    <name evidence="12" type="ORF">SAMN04488516_101327</name>
</gene>
<evidence type="ECO:0000313" key="13">
    <source>
        <dbReference type="Proteomes" id="UP000199602"/>
    </source>
</evidence>
<dbReference type="InterPro" id="IPR017926">
    <property type="entry name" value="GATASE"/>
</dbReference>
<dbReference type="CDD" id="cd01997">
    <property type="entry name" value="GMP_synthase_C"/>
    <property type="match status" value="1"/>
</dbReference>
<dbReference type="Gene3D" id="3.40.50.880">
    <property type="match status" value="1"/>
</dbReference>
<dbReference type="UniPathway" id="UPA00189">
    <property type="reaction ID" value="UER00296"/>
</dbReference>
<dbReference type="EMBL" id="FNIN01000001">
    <property type="protein sequence ID" value="SDN30069.1"/>
    <property type="molecule type" value="Genomic_DNA"/>
</dbReference>
<keyword evidence="5 9" id="KW-0332">GMP biosynthesis</keyword>
<dbReference type="NCBIfam" id="TIGR00888">
    <property type="entry name" value="guaA_Nterm"/>
    <property type="match status" value="1"/>
</dbReference>
<dbReference type="PROSITE" id="PS51273">
    <property type="entry name" value="GATASE_TYPE_1"/>
    <property type="match status" value="1"/>
</dbReference>
<dbReference type="Gene3D" id="3.30.300.10">
    <property type="match status" value="1"/>
</dbReference>
<dbReference type="RefSeq" id="WP_092062375.1">
    <property type="nucleotide sequence ID" value="NZ_FNIN01000001.1"/>
</dbReference>
<keyword evidence="13" id="KW-1185">Reference proteome</keyword>
<keyword evidence="8 9" id="KW-0315">Glutamine amidotransferase</keyword>
<dbReference type="FunFam" id="3.40.50.620:FF:000001">
    <property type="entry name" value="GMP synthase [glutamine-hydrolyzing]"/>
    <property type="match status" value="1"/>
</dbReference>
<dbReference type="InterPro" id="IPR014729">
    <property type="entry name" value="Rossmann-like_a/b/a_fold"/>
</dbReference>
<evidence type="ECO:0000256" key="8">
    <source>
        <dbReference type="ARBA" id="ARBA00022962"/>
    </source>
</evidence>
<dbReference type="FunFam" id="3.30.300.10:FF:000002">
    <property type="entry name" value="GMP synthase [glutamine-hydrolyzing]"/>
    <property type="match status" value="1"/>
</dbReference>
<feature type="active site" evidence="9">
    <location>
        <position position="175"/>
    </location>
</feature>
<comment type="pathway">
    <text evidence="2 9">Purine metabolism; GMP biosynthesis; GMP from XMP (L-Gln route): step 1/1.</text>
</comment>
<dbReference type="GO" id="GO:0005524">
    <property type="term" value="F:ATP binding"/>
    <property type="evidence" value="ECO:0007669"/>
    <property type="project" value="UniProtKB-UniRule"/>
</dbReference>
<dbReference type="PRINTS" id="PR00099">
    <property type="entry name" value="CPSGATASE"/>
</dbReference>
<dbReference type="GO" id="GO:0005829">
    <property type="term" value="C:cytosol"/>
    <property type="evidence" value="ECO:0007669"/>
    <property type="project" value="TreeGrafter"/>
</dbReference>
<comment type="function">
    <text evidence="1 9">Catalyzes the synthesis of GMP from XMP.</text>
</comment>
<dbReference type="PANTHER" id="PTHR11922">
    <property type="entry name" value="GMP SYNTHASE-RELATED"/>
    <property type="match status" value="1"/>
</dbReference>
<keyword evidence="4 9" id="KW-0547">Nucleotide-binding</keyword>
<dbReference type="InterPro" id="IPR022955">
    <property type="entry name" value="GMP_synthase"/>
</dbReference>
<dbReference type="InterPro" id="IPR025777">
    <property type="entry name" value="GMPS_ATP_PPase_dom"/>
</dbReference>
<evidence type="ECO:0000256" key="6">
    <source>
        <dbReference type="ARBA" id="ARBA00022755"/>
    </source>
</evidence>
<dbReference type="SUPFAM" id="SSF54810">
    <property type="entry name" value="GMP synthetase C-terminal dimerisation domain"/>
    <property type="match status" value="1"/>
</dbReference>
<dbReference type="Pfam" id="PF00958">
    <property type="entry name" value="GMP_synt_C"/>
    <property type="match status" value="1"/>
</dbReference>